<dbReference type="RefSeq" id="WP_156339150.1">
    <property type="nucleotide sequence ID" value="NZ_CP012159.1"/>
</dbReference>
<accession>A0A0K1ERJ4</accession>
<evidence type="ECO:0000256" key="1">
    <source>
        <dbReference type="SAM" id="Phobius"/>
    </source>
</evidence>
<dbReference type="KEGG" id="ccro:CMC5_076930"/>
<feature type="transmembrane region" description="Helical" evidence="1">
    <location>
        <begin position="22"/>
        <end position="40"/>
    </location>
</feature>
<organism evidence="2 3">
    <name type="scientific">Chondromyces crocatus</name>
    <dbReference type="NCBI Taxonomy" id="52"/>
    <lineage>
        <taxon>Bacteria</taxon>
        <taxon>Pseudomonadati</taxon>
        <taxon>Myxococcota</taxon>
        <taxon>Polyangia</taxon>
        <taxon>Polyangiales</taxon>
        <taxon>Polyangiaceae</taxon>
        <taxon>Chondromyces</taxon>
    </lineage>
</organism>
<keyword evidence="1" id="KW-0812">Transmembrane</keyword>
<dbReference type="PATRIC" id="fig|52.7.peg.8459"/>
<reference evidence="2 3" key="1">
    <citation type="submission" date="2015-07" db="EMBL/GenBank/DDBJ databases">
        <title>Genome analysis of myxobacterium Chondromyces crocatus Cm c5 reveals a high potential for natural compound synthesis and the genetic basis for the loss of fruiting body formation.</title>
        <authorList>
            <person name="Zaburannyi N."/>
            <person name="Bunk B."/>
            <person name="Maier J."/>
            <person name="Overmann J."/>
            <person name="Mueller R."/>
        </authorList>
    </citation>
    <scope>NUCLEOTIDE SEQUENCE [LARGE SCALE GENOMIC DNA]</scope>
    <source>
        <strain evidence="2 3">Cm c5</strain>
    </source>
</reference>
<keyword evidence="1" id="KW-0472">Membrane</keyword>
<gene>
    <name evidence="2" type="ORF">CMC5_076930</name>
</gene>
<evidence type="ECO:0008006" key="4">
    <source>
        <dbReference type="Google" id="ProtNLM"/>
    </source>
</evidence>
<keyword evidence="1" id="KW-1133">Transmembrane helix</keyword>
<dbReference type="EMBL" id="CP012159">
    <property type="protein sequence ID" value="AKT43461.1"/>
    <property type="molecule type" value="Genomic_DNA"/>
</dbReference>
<evidence type="ECO:0000313" key="2">
    <source>
        <dbReference type="EMBL" id="AKT43461.1"/>
    </source>
</evidence>
<dbReference type="AlphaFoldDB" id="A0A0K1ERJ4"/>
<dbReference type="STRING" id="52.CMC5_076930"/>
<sequence length="527" mass="59473">MSQAIHKDPPSPPRELFPTREIGALVAIVGVLVGMGYLLWRGGNAKPAGPAPDRLVNVKLLTDIDRSVCGEPTRTGIPHVISMVYSDDKRRWIEDAAEQFSDLCPNIQVKLDPREDLEAADVILLGEVKPTLWAPADELALRYIDHHWKHQSKDVLFRIEDQISLARSPLIALVWEDRMRVLDAIRDAQAKGGPRVPWHGPGPWAEMACALVPEEPEPFYVALEDRVPGRWIDWYEPLIPPPAPPVKPARGARKPPPPPPPVEVEYTPEFPTVNEIQRWGRVKFGHTSPTRSTSGLEALYLMAYDYVMPPDRRPPLADETARGIGLTGADAERFIISGEHLRLEFTQSLAERDEDLRNWLGRCEGGLENPLWSARLLTETMFNVGGGRFDGILTYEHLVFSVLKRIDDHARVMRTMRVIYPQPTIVNQHPVVMLWPDDPALGVQREAAERWISFLRSRPIQEKAIEYGFRPASPEVSIRAFDSYTNPFVHLRRYGISFQVPLEEPPRLDGPGIQGLIGLWEDATGRN</sequence>
<evidence type="ECO:0000313" key="3">
    <source>
        <dbReference type="Proteomes" id="UP000067626"/>
    </source>
</evidence>
<name>A0A0K1ERJ4_CHOCO</name>
<keyword evidence="3" id="KW-1185">Reference proteome</keyword>
<dbReference type="OrthoDB" id="138542at2"/>
<proteinExistence type="predicted"/>
<dbReference type="Proteomes" id="UP000067626">
    <property type="component" value="Chromosome"/>
</dbReference>
<dbReference type="SUPFAM" id="SSF53850">
    <property type="entry name" value="Periplasmic binding protein-like II"/>
    <property type="match status" value="1"/>
</dbReference>
<protein>
    <recommendedName>
        <fullName evidence="4">Extracellular solute-binding protein</fullName>
    </recommendedName>
</protein>